<evidence type="ECO:0000313" key="11">
    <source>
        <dbReference type="Proteomes" id="UP000256486"/>
    </source>
</evidence>
<keyword evidence="5" id="KW-0560">Oxidoreductase</keyword>
<dbReference type="InterPro" id="IPR045008">
    <property type="entry name" value="ACX4-like"/>
</dbReference>
<dbReference type="Pfam" id="PF00441">
    <property type="entry name" value="Acyl-CoA_dh_1"/>
    <property type="match status" value="1"/>
</dbReference>
<dbReference type="GO" id="GO:0050660">
    <property type="term" value="F:flavin adenine dinucleotide binding"/>
    <property type="evidence" value="ECO:0007669"/>
    <property type="project" value="InterPro"/>
</dbReference>
<proteinExistence type="inferred from homology"/>
<dbReference type="PANTHER" id="PTHR43188:SF1">
    <property type="entry name" value="ACYL-COA DEHYDROGENASE"/>
    <property type="match status" value="1"/>
</dbReference>
<dbReference type="InterPro" id="IPR009075">
    <property type="entry name" value="AcylCo_DH/oxidase_C"/>
</dbReference>
<dbReference type="Gene3D" id="1.10.540.10">
    <property type="entry name" value="Acyl-CoA dehydrogenase/oxidase, N-terminal domain"/>
    <property type="match status" value="1"/>
</dbReference>
<dbReference type="InterPro" id="IPR036250">
    <property type="entry name" value="AcylCo_DH-like_C"/>
</dbReference>
<dbReference type="SUPFAM" id="SSF47203">
    <property type="entry name" value="Acyl-CoA dehydrogenase C-terminal domain-like"/>
    <property type="match status" value="1"/>
</dbReference>
<dbReference type="GO" id="GO:0003995">
    <property type="term" value="F:acyl-CoA dehydrogenase activity"/>
    <property type="evidence" value="ECO:0007669"/>
    <property type="project" value="InterPro"/>
</dbReference>
<dbReference type="Proteomes" id="UP000256486">
    <property type="component" value="Unassembled WGS sequence"/>
</dbReference>
<protein>
    <submittedName>
        <fullName evidence="10">Acyl-CoA dehydrogenase</fullName>
    </submittedName>
</protein>
<reference evidence="10 11" key="1">
    <citation type="submission" date="2017-04" db="EMBL/GenBank/DDBJ databases">
        <title>Comparative genome analysis of Subtercola boreus.</title>
        <authorList>
            <person name="Cho Y.-J."/>
            <person name="Cho A."/>
            <person name="Kim O.-S."/>
            <person name="Lee J.-I."/>
        </authorList>
    </citation>
    <scope>NUCLEOTIDE SEQUENCE [LARGE SCALE GENOMIC DNA]</scope>
    <source>
        <strain evidence="10 11">K300</strain>
    </source>
</reference>
<evidence type="ECO:0000256" key="1">
    <source>
        <dbReference type="ARBA" id="ARBA00001974"/>
    </source>
</evidence>
<dbReference type="InterPro" id="IPR009100">
    <property type="entry name" value="AcylCoA_DH/oxidase_NM_dom_sf"/>
</dbReference>
<comment type="caution">
    <text evidence="10">The sequence shown here is derived from an EMBL/GenBank/DDBJ whole genome shotgun (WGS) entry which is preliminary data.</text>
</comment>
<dbReference type="InterPro" id="IPR013786">
    <property type="entry name" value="AcylCoA_DH/ox_N"/>
</dbReference>
<evidence type="ECO:0000259" key="9">
    <source>
        <dbReference type="Pfam" id="PF02771"/>
    </source>
</evidence>
<dbReference type="Pfam" id="PF02771">
    <property type="entry name" value="Acyl-CoA_dh_N"/>
    <property type="match status" value="1"/>
</dbReference>
<feature type="domain" description="Acyl-CoA dehydrogenase/oxidase N-terminal" evidence="9">
    <location>
        <begin position="44"/>
        <end position="146"/>
    </location>
</feature>
<evidence type="ECO:0000256" key="5">
    <source>
        <dbReference type="RuleBase" id="RU362125"/>
    </source>
</evidence>
<dbReference type="InterPro" id="IPR046373">
    <property type="entry name" value="Acyl-CoA_Oxase/DH_mid-dom_sf"/>
</dbReference>
<dbReference type="SUPFAM" id="SSF56645">
    <property type="entry name" value="Acyl-CoA dehydrogenase NM domain-like"/>
    <property type="match status" value="1"/>
</dbReference>
<feature type="region of interest" description="Disordered" evidence="6">
    <location>
        <begin position="1"/>
        <end position="21"/>
    </location>
</feature>
<accession>A0A3E0VPP7</accession>
<keyword evidence="4 5" id="KW-0274">FAD</keyword>
<name>A0A3E0VPP7_9MICO</name>
<dbReference type="PANTHER" id="PTHR43188">
    <property type="entry name" value="ACYL-COENZYME A OXIDASE"/>
    <property type="match status" value="1"/>
</dbReference>
<evidence type="ECO:0000256" key="6">
    <source>
        <dbReference type="SAM" id="MobiDB-lite"/>
    </source>
</evidence>
<dbReference type="InterPro" id="IPR006091">
    <property type="entry name" value="Acyl-CoA_Oxase/DH_mid-dom"/>
</dbReference>
<dbReference type="EMBL" id="NBWZ01000001">
    <property type="protein sequence ID" value="RFA11353.1"/>
    <property type="molecule type" value="Genomic_DNA"/>
</dbReference>
<evidence type="ECO:0000256" key="4">
    <source>
        <dbReference type="ARBA" id="ARBA00022827"/>
    </source>
</evidence>
<evidence type="ECO:0000259" key="8">
    <source>
        <dbReference type="Pfam" id="PF02770"/>
    </source>
</evidence>
<evidence type="ECO:0000256" key="2">
    <source>
        <dbReference type="ARBA" id="ARBA00009347"/>
    </source>
</evidence>
<dbReference type="Gene3D" id="2.40.110.10">
    <property type="entry name" value="Butyryl-CoA Dehydrogenase, subunit A, domain 2"/>
    <property type="match status" value="1"/>
</dbReference>
<dbReference type="Pfam" id="PF02770">
    <property type="entry name" value="Acyl-CoA_dh_M"/>
    <property type="match status" value="1"/>
</dbReference>
<comment type="similarity">
    <text evidence="2 5">Belongs to the acyl-CoA dehydrogenase family.</text>
</comment>
<dbReference type="GO" id="GO:0006635">
    <property type="term" value="P:fatty acid beta-oxidation"/>
    <property type="evidence" value="ECO:0007669"/>
    <property type="project" value="InterPro"/>
</dbReference>
<dbReference type="OrthoDB" id="9770681at2"/>
<sequence>MSTITDTRYDRPRAATPERASTDARGDFLGYRDLLDPSELRRLEHAQAVFEADIRPVIPGHWNAATFPFEVLPALADLDLVRLGASTGTCAGTGSALLHGFMHLELARVDASVSTFLGVHSVLFAGAIEQFGSDEQRARYLPDLLSLRTVGAFALTEPDHGSDISRAMTTTATRDGDSWILCGAKRWIGNATFADTILVWARDTADGEIKGFIVQHDAPGLHVSKIENKFALRITQNADILLDRVRVPEADRLAGATSFRETNGLLMNSRVWVAWQSVGLQFAAYDCALEYALGREQFGKPLASFQLVQDKLVRLLENATTSLGTMVRIAQLQQAGTLHSEQAALAKAACSARMRESVALGRGILGGNGISTDYGMARAFADAEAIFSYEGSYEINTLVVGRAITGISAF</sequence>
<keyword evidence="3 5" id="KW-0285">Flavoprotein</keyword>
<dbReference type="InterPro" id="IPR037069">
    <property type="entry name" value="AcylCoA_DH/ox_N_sf"/>
</dbReference>
<organism evidence="10 11">
    <name type="scientific">Subtercola boreus</name>
    <dbReference type="NCBI Taxonomy" id="120213"/>
    <lineage>
        <taxon>Bacteria</taxon>
        <taxon>Bacillati</taxon>
        <taxon>Actinomycetota</taxon>
        <taxon>Actinomycetes</taxon>
        <taxon>Micrococcales</taxon>
        <taxon>Microbacteriaceae</taxon>
        <taxon>Subtercola</taxon>
    </lineage>
</organism>
<dbReference type="Gene3D" id="1.20.140.10">
    <property type="entry name" value="Butyryl-CoA Dehydrogenase, subunit A, domain 3"/>
    <property type="match status" value="1"/>
</dbReference>
<dbReference type="AlphaFoldDB" id="A0A3E0VPP7"/>
<comment type="cofactor">
    <cofactor evidence="1 5">
        <name>FAD</name>
        <dbReference type="ChEBI" id="CHEBI:57692"/>
    </cofactor>
</comment>
<keyword evidence="11" id="KW-1185">Reference proteome</keyword>
<evidence type="ECO:0000256" key="3">
    <source>
        <dbReference type="ARBA" id="ARBA00022630"/>
    </source>
</evidence>
<evidence type="ECO:0000313" key="10">
    <source>
        <dbReference type="EMBL" id="RFA11353.1"/>
    </source>
</evidence>
<evidence type="ECO:0000259" key="7">
    <source>
        <dbReference type="Pfam" id="PF00441"/>
    </source>
</evidence>
<feature type="domain" description="Acyl-CoA dehydrogenase/oxidase C-terminal" evidence="7">
    <location>
        <begin position="264"/>
        <end position="404"/>
    </location>
</feature>
<gene>
    <name evidence="10" type="ORF">B7R54_16825</name>
</gene>
<feature type="domain" description="Acyl-CoA oxidase/dehydrogenase middle" evidence="8">
    <location>
        <begin position="152"/>
        <end position="245"/>
    </location>
</feature>